<dbReference type="EMBL" id="HG710671">
    <property type="protein sequence ID" value="CDJ47286.1"/>
    <property type="molecule type" value="Genomic_DNA"/>
</dbReference>
<evidence type="ECO:0000313" key="1">
    <source>
        <dbReference type="EMBL" id="CDJ47286.1"/>
    </source>
</evidence>
<evidence type="ECO:0000313" key="2">
    <source>
        <dbReference type="Proteomes" id="UP000030750"/>
    </source>
</evidence>
<dbReference type="OrthoDB" id="333747at2759"/>
<dbReference type="Gene3D" id="3.40.50.300">
    <property type="entry name" value="P-loop containing nucleotide triphosphate hydrolases"/>
    <property type="match status" value="3"/>
</dbReference>
<dbReference type="InterPro" id="IPR027417">
    <property type="entry name" value="P-loop_NTPase"/>
</dbReference>
<sequence length="313" mass="34409">MAEFSSSGLSALRSTQTAPEVRRFAASELEPLIEFLSVRILETHQRCCPVSRKTAETNGSFVCQQPPNPVDGSEISSEHAPQPWRVLVGIAGIPGSGKSTLAPRLEAGLNAVSRSQFCQCLLPVQAETKLQGNPRESHQENTPGCPAAVALVGMDGFHLTRAELDKFPDPKEAHRCRGAPWTFDLRAFWERLHALKMKPGPVVFPTFDHAVKDPDSHGCVVETSTRVVVVEGLYILGTEECPLPPNIFDVTIFIDTPKTVAADRVIKRHVASGISRNLEEAKRRWDENDSQNADYILRQLKFAQPDAIIQGDA</sequence>
<evidence type="ECO:0008006" key="3">
    <source>
        <dbReference type="Google" id="ProtNLM"/>
    </source>
</evidence>
<name>U6LAS8_9EIME</name>
<dbReference type="VEuPathDB" id="ToxoDB:EBH_0015340"/>
<gene>
    <name evidence="1" type="ORF">EBH_0015340</name>
</gene>
<reference evidence="1" key="1">
    <citation type="submission" date="2013-10" db="EMBL/GenBank/DDBJ databases">
        <title>Genomic analysis of the causative agents of coccidiosis in chickens.</title>
        <authorList>
            <person name="Reid A.J."/>
            <person name="Blake D."/>
            <person name="Billington K."/>
            <person name="Browne H."/>
            <person name="Dunn M."/>
            <person name="Hung S."/>
            <person name="Kawahara F."/>
            <person name="Miranda-Saavedra D."/>
            <person name="Mourier T."/>
            <person name="Nagra H."/>
            <person name="Otto T.D."/>
            <person name="Rawlings N."/>
            <person name="Sanchez A."/>
            <person name="Sanders M."/>
            <person name="Subramaniam C."/>
            <person name="Tay Y."/>
            <person name="Dear P."/>
            <person name="Doerig C."/>
            <person name="Gruber A."/>
            <person name="Parkinson J."/>
            <person name="Shirley M."/>
            <person name="Wan K.L."/>
            <person name="Berriman M."/>
            <person name="Tomley F."/>
            <person name="Pain A."/>
        </authorList>
    </citation>
    <scope>NUCLEOTIDE SEQUENCE [LARGE SCALE GENOMIC DNA]</scope>
    <source>
        <strain evidence="1">Houghton</strain>
    </source>
</reference>
<dbReference type="PANTHER" id="PTHR10285">
    <property type="entry name" value="URIDINE KINASE"/>
    <property type="match status" value="1"/>
</dbReference>
<protein>
    <recommendedName>
        <fullName evidence="3">Phosphoribulokinase/uridine kinase domain-containing protein</fullName>
    </recommendedName>
</protein>
<dbReference type="AlphaFoldDB" id="U6LAS8"/>
<reference evidence="1" key="2">
    <citation type="submission" date="2013-10" db="EMBL/GenBank/DDBJ databases">
        <authorList>
            <person name="Aslett M."/>
        </authorList>
    </citation>
    <scope>NUCLEOTIDE SEQUENCE [LARGE SCALE GENOMIC DNA]</scope>
    <source>
        <strain evidence="1">Houghton</strain>
    </source>
</reference>
<dbReference type="SUPFAM" id="SSF52540">
    <property type="entry name" value="P-loop containing nucleoside triphosphate hydrolases"/>
    <property type="match status" value="1"/>
</dbReference>
<dbReference type="Proteomes" id="UP000030750">
    <property type="component" value="Unassembled WGS sequence"/>
</dbReference>
<proteinExistence type="predicted"/>
<keyword evidence="2" id="KW-1185">Reference proteome</keyword>
<accession>U6LAS8</accession>
<organism evidence="1 2">
    <name type="scientific">Eimeria brunetti</name>
    <dbReference type="NCBI Taxonomy" id="51314"/>
    <lineage>
        <taxon>Eukaryota</taxon>
        <taxon>Sar</taxon>
        <taxon>Alveolata</taxon>
        <taxon>Apicomplexa</taxon>
        <taxon>Conoidasida</taxon>
        <taxon>Coccidia</taxon>
        <taxon>Eucoccidiorida</taxon>
        <taxon>Eimeriorina</taxon>
        <taxon>Eimeriidae</taxon>
        <taxon>Eimeria</taxon>
    </lineage>
</organism>